<name>A0A6G1CPI1_9ORYZ</name>
<dbReference type="GO" id="GO:0003723">
    <property type="term" value="F:RNA binding"/>
    <property type="evidence" value="ECO:0007669"/>
    <property type="project" value="UniProtKB-UniRule"/>
</dbReference>
<keyword evidence="6" id="KW-1185">Reference proteome</keyword>
<comment type="caution">
    <text evidence="5">The sequence shown here is derived from an EMBL/GenBank/DDBJ whole genome shotgun (WGS) entry which is preliminary data.</text>
</comment>
<proteinExistence type="predicted"/>
<reference evidence="5 6" key="1">
    <citation type="submission" date="2019-11" db="EMBL/GenBank/DDBJ databases">
        <title>Whole genome sequence of Oryza granulata.</title>
        <authorList>
            <person name="Li W."/>
        </authorList>
    </citation>
    <scope>NUCLEOTIDE SEQUENCE [LARGE SCALE GENOMIC DNA]</scope>
    <source>
        <strain evidence="6">cv. Menghai</strain>
        <tissue evidence="5">Leaf</tissue>
    </source>
</reference>
<dbReference type="EMBL" id="SPHZ02000008">
    <property type="protein sequence ID" value="KAF0902388.1"/>
    <property type="molecule type" value="Genomic_DNA"/>
</dbReference>
<evidence type="ECO:0000256" key="1">
    <source>
        <dbReference type="ARBA" id="ARBA00022884"/>
    </source>
</evidence>
<gene>
    <name evidence="5" type="ORF">E2562_016228</name>
</gene>
<evidence type="ECO:0000256" key="2">
    <source>
        <dbReference type="PROSITE-ProRule" id="PRU00176"/>
    </source>
</evidence>
<feature type="domain" description="RRM" evidence="4">
    <location>
        <begin position="153"/>
        <end position="239"/>
    </location>
</feature>
<organism evidence="5 6">
    <name type="scientific">Oryza meyeriana var. granulata</name>
    <dbReference type="NCBI Taxonomy" id="110450"/>
    <lineage>
        <taxon>Eukaryota</taxon>
        <taxon>Viridiplantae</taxon>
        <taxon>Streptophyta</taxon>
        <taxon>Embryophyta</taxon>
        <taxon>Tracheophyta</taxon>
        <taxon>Spermatophyta</taxon>
        <taxon>Magnoliopsida</taxon>
        <taxon>Liliopsida</taxon>
        <taxon>Poales</taxon>
        <taxon>Poaceae</taxon>
        <taxon>BOP clade</taxon>
        <taxon>Oryzoideae</taxon>
        <taxon>Oryzeae</taxon>
        <taxon>Oryzinae</taxon>
        <taxon>Oryza</taxon>
        <taxon>Oryza meyeriana</taxon>
    </lineage>
</organism>
<evidence type="ECO:0000313" key="5">
    <source>
        <dbReference type="EMBL" id="KAF0902388.1"/>
    </source>
</evidence>
<accession>A0A6G1CPI1</accession>
<dbReference type="PROSITE" id="PS50102">
    <property type="entry name" value="RRM"/>
    <property type="match status" value="1"/>
</dbReference>
<evidence type="ECO:0000256" key="3">
    <source>
        <dbReference type="SAM" id="MobiDB-lite"/>
    </source>
</evidence>
<dbReference type="PANTHER" id="PTHR10501">
    <property type="entry name" value="U1 SMALL NUCLEAR RIBONUCLEOPROTEIN A/U2 SMALL NUCLEAR RIBONUCLEOPROTEIN B"/>
    <property type="match status" value="1"/>
</dbReference>
<protein>
    <recommendedName>
        <fullName evidence="4">RRM domain-containing protein</fullName>
    </recommendedName>
</protein>
<dbReference type="Pfam" id="PF00076">
    <property type="entry name" value="RRM_1"/>
    <property type="match status" value="1"/>
</dbReference>
<dbReference type="InterPro" id="IPR012677">
    <property type="entry name" value="Nucleotide-bd_a/b_plait_sf"/>
</dbReference>
<dbReference type="SMART" id="SM00360">
    <property type="entry name" value="RRM"/>
    <property type="match status" value="1"/>
</dbReference>
<dbReference type="EMBL" id="SPHZ02000008">
    <property type="protein sequence ID" value="KAF0902387.1"/>
    <property type="molecule type" value="Genomic_DNA"/>
</dbReference>
<feature type="compositionally biased region" description="Low complexity" evidence="3">
    <location>
        <begin position="16"/>
        <end position="40"/>
    </location>
</feature>
<evidence type="ECO:0000313" key="6">
    <source>
        <dbReference type="Proteomes" id="UP000479710"/>
    </source>
</evidence>
<dbReference type="SUPFAM" id="SSF54928">
    <property type="entry name" value="RNA-binding domain, RBD"/>
    <property type="match status" value="1"/>
</dbReference>
<feature type="region of interest" description="Disordered" evidence="3">
    <location>
        <begin position="16"/>
        <end position="61"/>
    </location>
</feature>
<dbReference type="OrthoDB" id="431169at2759"/>
<sequence>MADAYWRYAADARQQMPPSAAGVPGPRAAPPAASQVAAAAGQPLKRPRPADFSDVPGAPEMAGYYSRDEERAGYRPVRDTEALNASYERFLRTGEIQSIRAGPGAESIRPASGGNAGYPIEDRPVMAGGGMDGRNMGFGGGMPEPPLPPDASNTLFIEGIPTDCARREVSHIFRPFVGFREVRLVNKEARHPGGDPILLCFVDFETATQAAIAMDALQGYKFDEHDRNSPHLRLQFARFTGPRGGSGPGGGRVRR</sequence>
<dbReference type="Proteomes" id="UP000479710">
    <property type="component" value="Unassembled WGS sequence"/>
</dbReference>
<dbReference type="CDD" id="cd21618">
    <property type="entry name" value="RRM_AtNSRA_like"/>
    <property type="match status" value="1"/>
</dbReference>
<dbReference type="AlphaFoldDB" id="A0A6G1CPI1"/>
<keyword evidence="1 2" id="KW-0694">RNA-binding</keyword>
<evidence type="ECO:0000259" key="4">
    <source>
        <dbReference type="PROSITE" id="PS50102"/>
    </source>
</evidence>
<dbReference type="Gene3D" id="3.30.70.330">
    <property type="match status" value="1"/>
</dbReference>
<dbReference type="InterPro" id="IPR000504">
    <property type="entry name" value="RRM_dom"/>
</dbReference>
<dbReference type="InterPro" id="IPR035979">
    <property type="entry name" value="RBD_domain_sf"/>
</dbReference>